<evidence type="ECO:0000313" key="1">
    <source>
        <dbReference type="EMBL" id="CAB3394317.1"/>
    </source>
</evidence>
<sequence length="171" mass="19264">MDSERVTICPSFHLAPAQLKRNWTEAYRRWLHMLTYANAAPDVVFRVCLHTLDEIEQRLSNPFVRRVRQFSGTHREAGPTTTACFSPPVYQEGTPVRADVVSLVTGGERAFGTLIVELDIAEVLRKAQARCAVEESRAHLEAVVAQIHELTGMTDALVQSMESLRESLRME</sequence>
<reference evidence="1" key="1">
    <citation type="submission" date="2020-04" db="EMBL/GenBank/DDBJ databases">
        <authorList>
            <person name="Hogendoorn C."/>
        </authorList>
    </citation>
    <scope>NUCLEOTIDE SEQUENCE</scope>
    <source>
        <strain evidence="1">FAVT5</strain>
    </source>
</reference>
<keyword evidence="2" id="KW-1185">Reference proteome</keyword>
<proteinExistence type="predicted"/>
<evidence type="ECO:0000313" key="2">
    <source>
        <dbReference type="Proteomes" id="UP000501793"/>
    </source>
</evidence>
<dbReference type="EMBL" id="LR792684">
    <property type="protein sequence ID" value="CAB3394317.1"/>
    <property type="molecule type" value="Genomic_DNA"/>
</dbReference>
<gene>
    <name evidence="1" type="ORF">FAVT5_2821</name>
</gene>
<name>A0ACA8ZBM5_9BACL</name>
<dbReference type="Proteomes" id="UP000501793">
    <property type="component" value="Chromosome"/>
</dbReference>
<protein>
    <submittedName>
        <fullName evidence="1">Uncharacterized protein</fullName>
    </submittedName>
</protein>
<organism evidence="1 2">
    <name type="scientific">Kyrpidia spormannii</name>
    <dbReference type="NCBI Taxonomy" id="2055160"/>
    <lineage>
        <taxon>Bacteria</taxon>
        <taxon>Bacillati</taxon>
        <taxon>Bacillota</taxon>
        <taxon>Bacilli</taxon>
        <taxon>Bacillales</taxon>
        <taxon>Alicyclobacillaceae</taxon>
        <taxon>Kyrpidia</taxon>
    </lineage>
</organism>
<accession>A0ACA8ZBM5</accession>